<evidence type="ECO:0000313" key="4">
    <source>
        <dbReference type="EMBL" id="MCH99998.1"/>
    </source>
</evidence>
<sequence>PWDHHHTRYHSRSVRRDSRYSQERDRVFRQTGLHHHRSRSVSANQDHVSRPVHVSQQAGQWQQLHDEERRRQQGFEVRRRSRVGRSRVRRFKEEYGLEFGGGKEHHKHGGAVKLGSDLKRYVSFYFTNFSVQLSYYHLRQDFEVCGMLEDVYVPKKRNMYDAPFGFVRFSNVRDVTKLTNALNAVWFGHYRVRARVASFDRNDRKDTEVGRSLGAEKDG</sequence>
<feature type="non-terminal residue" evidence="4">
    <location>
        <position position="1"/>
    </location>
</feature>
<feature type="region of interest" description="Disordered" evidence="2">
    <location>
        <begin position="1"/>
        <end position="79"/>
    </location>
</feature>
<evidence type="ECO:0000259" key="3">
    <source>
        <dbReference type="PROSITE" id="PS50102"/>
    </source>
</evidence>
<organism evidence="4 5">
    <name type="scientific">Trifolium medium</name>
    <dbReference type="NCBI Taxonomy" id="97028"/>
    <lineage>
        <taxon>Eukaryota</taxon>
        <taxon>Viridiplantae</taxon>
        <taxon>Streptophyta</taxon>
        <taxon>Embryophyta</taxon>
        <taxon>Tracheophyta</taxon>
        <taxon>Spermatophyta</taxon>
        <taxon>Magnoliopsida</taxon>
        <taxon>eudicotyledons</taxon>
        <taxon>Gunneridae</taxon>
        <taxon>Pentapetalae</taxon>
        <taxon>rosids</taxon>
        <taxon>fabids</taxon>
        <taxon>Fabales</taxon>
        <taxon>Fabaceae</taxon>
        <taxon>Papilionoideae</taxon>
        <taxon>50 kb inversion clade</taxon>
        <taxon>NPAAA clade</taxon>
        <taxon>Hologalegina</taxon>
        <taxon>IRL clade</taxon>
        <taxon>Trifolieae</taxon>
        <taxon>Trifolium</taxon>
    </lineage>
</organism>
<feature type="compositionally biased region" description="Basic and acidic residues" evidence="2">
    <location>
        <begin position="64"/>
        <end position="78"/>
    </location>
</feature>
<gene>
    <name evidence="4" type="ORF">A2U01_0021013</name>
</gene>
<comment type="caution">
    <text evidence="4">The sequence shown here is derived from an EMBL/GenBank/DDBJ whole genome shotgun (WGS) entry which is preliminary data.</text>
</comment>
<dbReference type="GO" id="GO:0003723">
    <property type="term" value="F:RNA binding"/>
    <property type="evidence" value="ECO:0007669"/>
    <property type="project" value="UniProtKB-UniRule"/>
</dbReference>
<keyword evidence="1" id="KW-0694">RNA-binding</keyword>
<feature type="domain" description="RRM" evidence="3">
    <location>
        <begin position="122"/>
        <end position="199"/>
    </location>
</feature>
<dbReference type="SMART" id="SM00360">
    <property type="entry name" value="RRM"/>
    <property type="match status" value="1"/>
</dbReference>
<feature type="compositionally biased region" description="Basic residues" evidence="2">
    <location>
        <begin position="1"/>
        <end position="13"/>
    </location>
</feature>
<dbReference type="PROSITE" id="PS50102">
    <property type="entry name" value="RRM"/>
    <property type="match status" value="1"/>
</dbReference>
<dbReference type="Proteomes" id="UP000265520">
    <property type="component" value="Unassembled WGS sequence"/>
</dbReference>
<proteinExistence type="predicted"/>
<dbReference type="InterPro" id="IPR012677">
    <property type="entry name" value="Nucleotide-bd_a/b_plait_sf"/>
</dbReference>
<evidence type="ECO:0000256" key="2">
    <source>
        <dbReference type="SAM" id="MobiDB-lite"/>
    </source>
</evidence>
<protein>
    <submittedName>
        <fullName evidence="4">RNA recognition motif</fullName>
    </submittedName>
</protein>
<feature type="compositionally biased region" description="Basic and acidic residues" evidence="2">
    <location>
        <begin position="14"/>
        <end position="28"/>
    </location>
</feature>
<evidence type="ECO:0000256" key="1">
    <source>
        <dbReference type="PROSITE-ProRule" id="PRU00176"/>
    </source>
</evidence>
<dbReference type="CDD" id="cd00590">
    <property type="entry name" value="RRM_SF"/>
    <property type="match status" value="1"/>
</dbReference>
<feature type="compositionally biased region" description="Polar residues" evidence="2">
    <location>
        <begin position="54"/>
        <end position="63"/>
    </location>
</feature>
<name>A0A392NLJ6_9FABA</name>
<dbReference type="InterPro" id="IPR000504">
    <property type="entry name" value="RRM_dom"/>
</dbReference>
<reference evidence="4 5" key="1">
    <citation type="journal article" date="2018" name="Front. Plant Sci.">
        <title>Red Clover (Trifolium pratense) and Zigzag Clover (T. medium) - A Picture of Genomic Similarities and Differences.</title>
        <authorList>
            <person name="Dluhosova J."/>
            <person name="Istvanek J."/>
            <person name="Nedelnik J."/>
            <person name="Repkova J."/>
        </authorList>
    </citation>
    <scope>NUCLEOTIDE SEQUENCE [LARGE SCALE GENOMIC DNA]</scope>
    <source>
        <strain evidence="5">cv. 10/8</strain>
        <tissue evidence="4">Leaf</tissue>
    </source>
</reference>
<dbReference type="InterPro" id="IPR035979">
    <property type="entry name" value="RBD_domain_sf"/>
</dbReference>
<dbReference type="Pfam" id="PF00076">
    <property type="entry name" value="RRM_1"/>
    <property type="match status" value="1"/>
</dbReference>
<evidence type="ECO:0000313" key="5">
    <source>
        <dbReference type="Proteomes" id="UP000265520"/>
    </source>
</evidence>
<dbReference type="EMBL" id="LXQA010041935">
    <property type="protein sequence ID" value="MCH99998.1"/>
    <property type="molecule type" value="Genomic_DNA"/>
</dbReference>
<dbReference type="AlphaFoldDB" id="A0A392NLJ6"/>
<dbReference type="Gene3D" id="3.30.70.330">
    <property type="match status" value="1"/>
</dbReference>
<accession>A0A392NLJ6</accession>
<dbReference type="SUPFAM" id="SSF54928">
    <property type="entry name" value="RNA-binding domain, RBD"/>
    <property type="match status" value="1"/>
</dbReference>
<keyword evidence="5" id="KW-1185">Reference proteome</keyword>